<name>A0A2H9TIM5_9FUNG</name>
<dbReference type="EMBL" id="MTSL01000174">
    <property type="protein sequence ID" value="PJF17460.1"/>
    <property type="molecule type" value="Genomic_DNA"/>
</dbReference>
<dbReference type="NCBIfam" id="NF001244">
    <property type="entry name" value="PRK00216.1-5"/>
    <property type="match status" value="1"/>
</dbReference>
<comment type="pathway">
    <text evidence="6">Cofactor biosynthesis; ubiquinone biosynthesis.</text>
</comment>
<dbReference type="Pfam" id="PF01209">
    <property type="entry name" value="Ubie_methyltran"/>
    <property type="match status" value="1"/>
</dbReference>
<dbReference type="InterPro" id="IPR023576">
    <property type="entry name" value="UbiE/COQ5_MeTrFase_CS"/>
</dbReference>
<protein>
    <recommendedName>
        <fullName evidence="6">2-methoxy-6-polyprenyl-1,4-benzoquinol methylase, mitochondrial</fullName>
        <ecNumber evidence="6">2.1.1.201</ecNumber>
    </recommendedName>
    <alternativeName>
        <fullName evidence="6">Ubiquinone biosynthesis methyltransferase COQ5</fullName>
    </alternativeName>
</protein>
<dbReference type="GO" id="GO:0009060">
    <property type="term" value="P:aerobic respiration"/>
    <property type="evidence" value="ECO:0007669"/>
    <property type="project" value="EnsemblFungi"/>
</dbReference>
<dbReference type="CDD" id="cd02440">
    <property type="entry name" value="AdoMet_MTases"/>
    <property type="match status" value="1"/>
</dbReference>
<dbReference type="GO" id="GO:0008425">
    <property type="term" value="F:2-methoxy-6-polyprenyl-1,4-benzoquinol methyltransferase activity"/>
    <property type="evidence" value="ECO:0007669"/>
    <property type="project" value="UniProtKB-UniRule"/>
</dbReference>
<keyword evidence="6" id="KW-0496">Mitochondrion</keyword>
<dbReference type="HAMAP" id="MF_01813">
    <property type="entry name" value="MenG_UbiE_methyltr"/>
    <property type="match status" value="1"/>
</dbReference>
<evidence type="ECO:0000256" key="6">
    <source>
        <dbReference type="HAMAP-Rule" id="MF_03191"/>
    </source>
</evidence>
<accession>A0A2H9TIM5</accession>
<feature type="binding site" evidence="6">
    <location>
        <position position="53"/>
    </location>
    <ligand>
        <name>S-adenosyl-L-methionine</name>
        <dbReference type="ChEBI" id="CHEBI:59789"/>
    </ligand>
</feature>
<dbReference type="SUPFAM" id="SSF53335">
    <property type="entry name" value="S-adenosyl-L-methionine-dependent methyltransferases"/>
    <property type="match status" value="1"/>
</dbReference>
<keyword evidence="1 6" id="KW-0489">Methyltransferase</keyword>
<dbReference type="FunFam" id="3.40.50.150:FF:000064">
    <property type="entry name" value="2-methoxy-6-polyprenyl-1,4-benzoquinol methylase, mitochondrial"/>
    <property type="match status" value="1"/>
</dbReference>
<dbReference type="Proteomes" id="UP000240830">
    <property type="component" value="Unassembled WGS sequence"/>
</dbReference>
<sequence length="242" mass="27471">MCVVREVFERVASKYDLMNDVMTAGIHRLWKDQFAAHTHPVNGAKVLDVAGGTGDIAFRLISNANKRAVYDYSVTVLDINEKMLEVGKQRATQRGLTRGLSWVVGNAEQLSFPDNTFDVYTVAFGIRNCTHIDKVLSEAYRVLKPGGKFLCLELSPGAFQDAPFLKSFYDKYSFEIVPILGQLFAADRQSYQYLVESIRRFPDQKKFSEMITNAKFERVCHENLFNGVAAIHFAWKPKEHAM</sequence>
<dbReference type="STRING" id="1246581.A0A2H9TIM5"/>
<comment type="caution">
    <text evidence="7">The sequence shown here is derived from an EMBL/GenBank/DDBJ whole genome shotgun (WGS) entry which is preliminary data.</text>
</comment>
<dbReference type="PANTHER" id="PTHR43591">
    <property type="entry name" value="METHYLTRANSFERASE"/>
    <property type="match status" value="1"/>
</dbReference>
<feature type="binding site" evidence="6">
    <location>
        <begin position="106"/>
        <end position="107"/>
    </location>
    <ligand>
        <name>S-adenosyl-L-methionine</name>
        <dbReference type="ChEBI" id="CHEBI:59789"/>
    </ligand>
</feature>
<dbReference type="GO" id="GO:0032259">
    <property type="term" value="P:methylation"/>
    <property type="evidence" value="ECO:0007669"/>
    <property type="project" value="UniProtKB-KW"/>
</dbReference>
<dbReference type="EC" id="2.1.1.201" evidence="6"/>
<keyword evidence="4 6" id="KW-0949">S-adenosyl-L-methionine</keyword>
<evidence type="ECO:0000256" key="5">
    <source>
        <dbReference type="ARBA" id="ARBA00046387"/>
    </source>
</evidence>
<dbReference type="PROSITE" id="PS51608">
    <property type="entry name" value="SAM_MT_UBIE"/>
    <property type="match status" value="1"/>
</dbReference>
<keyword evidence="3 6" id="KW-0831">Ubiquinone biosynthesis</keyword>
<comment type="similarity">
    <text evidence="6">Belongs to the class I-like SAM-binding methyltransferase superfamily. MenG/UbiE family.</text>
</comment>
<dbReference type="InterPro" id="IPR004033">
    <property type="entry name" value="UbiE/COQ5_MeTrFase"/>
</dbReference>
<dbReference type="GO" id="GO:0005759">
    <property type="term" value="C:mitochondrial matrix"/>
    <property type="evidence" value="ECO:0007669"/>
    <property type="project" value="EnsemblFungi"/>
</dbReference>
<dbReference type="InterPro" id="IPR029063">
    <property type="entry name" value="SAM-dependent_MTases_sf"/>
</dbReference>
<comment type="catalytic activity">
    <reaction evidence="6">
        <text>a 2-methoxy-6-(all-trans-polyprenyl)benzene-1,4-diol + S-adenosyl-L-methionine = a 5-methoxy-2-methyl-3-(all-trans-polyprenyl)benzene-1,4-diol + S-adenosyl-L-homocysteine + H(+)</text>
        <dbReference type="Rhea" id="RHEA:28286"/>
        <dbReference type="Rhea" id="RHEA-COMP:10858"/>
        <dbReference type="Rhea" id="RHEA-COMP:10859"/>
        <dbReference type="ChEBI" id="CHEBI:15378"/>
        <dbReference type="ChEBI" id="CHEBI:57856"/>
        <dbReference type="ChEBI" id="CHEBI:59789"/>
        <dbReference type="ChEBI" id="CHEBI:84166"/>
        <dbReference type="ChEBI" id="CHEBI:84167"/>
        <dbReference type="EC" id="2.1.1.201"/>
    </reaction>
</comment>
<dbReference type="GO" id="GO:0031314">
    <property type="term" value="C:extrinsic component of mitochondrial inner membrane"/>
    <property type="evidence" value="ECO:0007669"/>
    <property type="project" value="UniProtKB-UniRule"/>
</dbReference>
<evidence type="ECO:0000313" key="8">
    <source>
        <dbReference type="Proteomes" id="UP000240830"/>
    </source>
</evidence>
<dbReference type="PROSITE" id="PS01184">
    <property type="entry name" value="UBIE_2"/>
    <property type="match status" value="1"/>
</dbReference>
<keyword evidence="2 6" id="KW-0808">Transferase</keyword>
<dbReference type="Gene3D" id="3.40.50.150">
    <property type="entry name" value="Vaccinia Virus protein VP39"/>
    <property type="match status" value="1"/>
</dbReference>
<comment type="subcellular location">
    <subcellularLocation>
        <location evidence="6">Mitochondrion inner membrane</location>
        <topology evidence="6">Peripheral membrane protein</topology>
        <orientation evidence="6">Matrix side</orientation>
    </subcellularLocation>
</comment>
<comment type="caution">
    <text evidence="6">Lacks conserved residue(s) required for the propagation of feature annotation.</text>
</comment>
<comment type="function">
    <text evidence="6">Methyltransferase required for the conversion of 2-polyprenyl-6-methoxy-1,4-benzoquinol (DDMQH2) to 2-polyprenyl-3-methyl-6-methoxy-1,4-benzoquinol (DMQH2).</text>
</comment>
<evidence type="ECO:0000256" key="2">
    <source>
        <dbReference type="ARBA" id="ARBA00022679"/>
    </source>
</evidence>
<dbReference type="UniPathway" id="UPA00232"/>
<keyword evidence="6" id="KW-0472">Membrane</keyword>
<proteinExistence type="inferred from homology"/>
<comment type="subunit">
    <text evidence="5">Component of a multi-subunit COQ enzyme complex, composed of at least COQ3, COQ4, COQ5, COQ6, COQ7 and COQ9. Interacts with PYURF; the interaction is direct, stabilizes COQ5 protein and associates PYURF with COQ enzyme complex.</text>
</comment>
<reference evidence="7 8" key="1">
    <citation type="submission" date="2016-10" db="EMBL/GenBank/DDBJ databases">
        <title>The genome of Paramicrosporidium saccamoebae is the missing link in understanding Cryptomycota and Microsporidia evolution.</title>
        <authorList>
            <person name="Quandt C.A."/>
            <person name="Beaudet D."/>
            <person name="Corsaro D."/>
            <person name="Michel R."/>
            <person name="Corradi N."/>
            <person name="James T."/>
        </authorList>
    </citation>
    <scope>NUCLEOTIDE SEQUENCE [LARGE SCALE GENOMIC DNA]</scope>
    <source>
        <strain evidence="7 8">KSL3</strain>
    </source>
</reference>
<evidence type="ECO:0000256" key="4">
    <source>
        <dbReference type="ARBA" id="ARBA00022691"/>
    </source>
</evidence>
<keyword evidence="8" id="KW-1185">Reference proteome</keyword>
<dbReference type="NCBIfam" id="TIGR01934">
    <property type="entry name" value="MenG_MenH_UbiE"/>
    <property type="match status" value="1"/>
</dbReference>
<evidence type="ECO:0000256" key="3">
    <source>
        <dbReference type="ARBA" id="ARBA00022688"/>
    </source>
</evidence>
<dbReference type="AlphaFoldDB" id="A0A2H9TIM5"/>
<organism evidence="7 8">
    <name type="scientific">Paramicrosporidium saccamoebae</name>
    <dbReference type="NCBI Taxonomy" id="1246581"/>
    <lineage>
        <taxon>Eukaryota</taxon>
        <taxon>Fungi</taxon>
        <taxon>Fungi incertae sedis</taxon>
        <taxon>Cryptomycota</taxon>
        <taxon>Cryptomycota incertae sedis</taxon>
        <taxon>Paramicrosporidium</taxon>
    </lineage>
</organism>
<evidence type="ECO:0000313" key="7">
    <source>
        <dbReference type="EMBL" id="PJF17460.1"/>
    </source>
</evidence>
<feature type="binding site" evidence="6">
    <location>
        <position position="78"/>
    </location>
    <ligand>
        <name>S-adenosyl-L-methionine</name>
        <dbReference type="ChEBI" id="CHEBI:59789"/>
    </ligand>
</feature>
<evidence type="ECO:0000256" key="1">
    <source>
        <dbReference type="ARBA" id="ARBA00022603"/>
    </source>
</evidence>
<gene>
    <name evidence="6" type="primary">COQ5</name>
    <name evidence="7" type="ORF">PSACC_02760</name>
</gene>
<keyword evidence="6" id="KW-0999">Mitochondrion inner membrane</keyword>
<dbReference type="PANTHER" id="PTHR43591:SF24">
    <property type="entry name" value="2-METHOXY-6-POLYPRENYL-1,4-BENZOQUINOL METHYLASE, MITOCHONDRIAL"/>
    <property type="match status" value="1"/>
</dbReference>
<dbReference type="OrthoDB" id="6329284at2759"/>